<dbReference type="KEGG" id="apre:CNX65_16135"/>
<name>A0A290Z6I2_9PSEU</name>
<gene>
    <name evidence="2" type="ORF">CNX65_16135</name>
</gene>
<feature type="compositionally biased region" description="Polar residues" evidence="1">
    <location>
        <begin position="22"/>
        <end position="33"/>
    </location>
</feature>
<evidence type="ECO:0000313" key="3">
    <source>
        <dbReference type="Proteomes" id="UP000218505"/>
    </source>
</evidence>
<dbReference type="EMBL" id="CP023445">
    <property type="protein sequence ID" value="ATE54630.1"/>
    <property type="molecule type" value="Genomic_DNA"/>
</dbReference>
<dbReference type="AlphaFoldDB" id="A0A290Z6I2"/>
<keyword evidence="3" id="KW-1185">Reference proteome</keyword>
<evidence type="ECO:0000256" key="1">
    <source>
        <dbReference type="SAM" id="MobiDB-lite"/>
    </source>
</evidence>
<sequence length="97" mass="9922">MAGLPVPTTARPNWLVSGNRAGLTNATHQTSSPARRLPSKATDSSAVRQFSAPASAMATVVDPLSLDVARNAGPATGARTTPTTGIVLRALRLSCGR</sequence>
<accession>A0A290Z6I2</accession>
<proteinExistence type="predicted"/>
<evidence type="ECO:0000313" key="2">
    <source>
        <dbReference type="EMBL" id="ATE54630.1"/>
    </source>
</evidence>
<feature type="region of interest" description="Disordered" evidence="1">
    <location>
        <begin position="1"/>
        <end position="48"/>
    </location>
</feature>
<protein>
    <submittedName>
        <fullName evidence="2">Uncharacterized protein</fullName>
    </submittedName>
</protein>
<organism evidence="2 3">
    <name type="scientific">Actinosynnema pretiosum</name>
    <dbReference type="NCBI Taxonomy" id="42197"/>
    <lineage>
        <taxon>Bacteria</taxon>
        <taxon>Bacillati</taxon>
        <taxon>Actinomycetota</taxon>
        <taxon>Actinomycetes</taxon>
        <taxon>Pseudonocardiales</taxon>
        <taxon>Pseudonocardiaceae</taxon>
        <taxon>Actinosynnema</taxon>
    </lineage>
</organism>
<dbReference type="Proteomes" id="UP000218505">
    <property type="component" value="Chromosome"/>
</dbReference>
<reference evidence="2" key="1">
    <citation type="submission" date="2017-09" db="EMBL/GenBank/DDBJ databases">
        <title>Complete Genome Sequence of ansamitocin-producing Bacterium Actinosynnema pretiosum X47.</title>
        <authorList>
            <person name="Cao G."/>
            <person name="Zong G."/>
            <person name="Zhong C."/>
            <person name="Fu J."/>
        </authorList>
    </citation>
    <scope>NUCLEOTIDE SEQUENCE [LARGE SCALE GENOMIC DNA]</scope>
    <source>
        <strain evidence="2">X47</strain>
    </source>
</reference>